<dbReference type="PANTHER" id="PTHR42795">
    <property type="entry name" value="ALANINE DEHYDROGENASE"/>
    <property type="match status" value="1"/>
</dbReference>
<accession>A0A1J5GJG4</accession>
<feature type="binding site" evidence="8">
    <location>
        <begin position="267"/>
        <end position="270"/>
    </location>
    <ligand>
        <name>NAD(+)</name>
        <dbReference type="ChEBI" id="CHEBI:57540"/>
    </ligand>
</feature>
<feature type="binding site" evidence="7">
    <location>
        <position position="75"/>
    </location>
    <ligand>
        <name>substrate</name>
    </ligand>
</feature>
<dbReference type="GO" id="GO:0005886">
    <property type="term" value="C:plasma membrane"/>
    <property type="evidence" value="ECO:0007669"/>
    <property type="project" value="TreeGrafter"/>
</dbReference>
<feature type="binding site" evidence="8">
    <location>
        <position position="198"/>
    </location>
    <ligand>
        <name>NAD(+)</name>
        <dbReference type="ChEBI" id="CHEBI:57540"/>
    </ligand>
</feature>
<evidence type="ECO:0000313" key="13">
    <source>
        <dbReference type="Proteomes" id="UP000182763"/>
    </source>
</evidence>
<dbReference type="GO" id="GO:0000166">
    <property type="term" value="F:nucleotide binding"/>
    <property type="evidence" value="ECO:0007669"/>
    <property type="project" value="UniProtKB-KW"/>
</dbReference>
<gene>
    <name evidence="12" type="ORF">AUK42_06535</name>
</gene>
<evidence type="ECO:0000256" key="2">
    <source>
        <dbReference type="ARBA" id="ARBA00012897"/>
    </source>
</evidence>
<dbReference type="NCBIfam" id="TIGR00518">
    <property type="entry name" value="alaDH"/>
    <property type="match status" value="1"/>
</dbReference>
<dbReference type="SMART" id="SM01003">
    <property type="entry name" value="AlaDh_PNT_N"/>
    <property type="match status" value="1"/>
</dbReference>
<reference evidence="12 13" key="1">
    <citation type="journal article" date="2016" name="Environ. Microbiol.">
        <title>Genomic resolution of a cold subsurface aquifer community provides metabolic insights for novel microbes adapted to high CO concentrations.</title>
        <authorList>
            <person name="Probst A.J."/>
            <person name="Castelle C.J."/>
            <person name="Singh A."/>
            <person name="Brown C.T."/>
            <person name="Anantharaman K."/>
            <person name="Sharon I."/>
            <person name="Hug L.A."/>
            <person name="Burstein D."/>
            <person name="Emerson J.B."/>
            <person name="Thomas B.C."/>
            <person name="Banfield J.F."/>
        </authorList>
    </citation>
    <scope>NUCLEOTIDE SEQUENCE [LARGE SCALE GENOMIC DNA]</scope>
    <source>
        <strain evidence="12">CG2_30_33_13</strain>
    </source>
</reference>
<comment type="similarity">
    <text evidence="1 5">Belongs to the AlaDH/PNT family.</text>
</comment>
<feature type="binding site" evidence="8">
    <location>
        <position position="203"/>
    </location>
    <ligand>
        <name>NAD(+)</name>
        <dbReference type="ChEBI" id="CHEBI:57540"/>
    </ligand>
</feature>
<evidence type="ECO:0000256" key="7">
    <source>
        <dbReference type="PIRSR" id="PIRSR000183-2"/>
    </source>
</evidence>
<dbReference type="InterPro" id="IPR008141">
    <property type="entry name" value="Ala_DH"/>
</dbReference>
<dbReference type="AlphaFoldDB" id="A0A1J5GJG4"/>
<feature type="binding site" evidence="8">
    <location>
        <begin position="239"/>
        <end position="240"/>
    </location>
    <ligand>
        <name>NAD(+)</name>
        <dbReference type="ChEBI" id="CHEBI:57540"/>
    </ligand>
</feature>
<dbReference type="InterPro" id="IPR007886">
    <property type="entry name" value="AlaDH/PNT_N"/>
</dbReference>
<dbReference type="InterPro" id="IPR007698">
    <property type="entry name" value="AlaDH/PNT_NAD(H)-bd"/>
</dbReference>
<evidence type="ECO:0000259" key="11">
    <source>
        <dbReference type="SMART" id="SM01003"/>
    </source>
</evidence>
<dbReference type="EC" id="1.4.1.1" evidence="2 5"/>
<dbReference type="PANTHER" id="PTHR42795:SF1">
    <property type="entry name" value="ALANINE DEHYDROGENASE"/>
    <property type="match status" value="1"/>
</dbReference>
<keyword evidence="9" id="KW-0460">Magnesium</keyword>
<sequence>MIIGVPKEIKNNENRVAITPAGVKAFCQAGHQVLIQKTAGLGSGIEDTEFTHAGATIIENAKEVFNKAEMIMKVKEPLTSEYDLLKPGQILFTYFHFASSLELTQAMMKRKVICIAYETVQTEDGYLPLLAPMSEVAGKMAGHIAAYYLALPYGGRGVLMGGVPGVAPAKVVVVGGGTVGTNAAKVAAGIGANVTLLDISINRLKYLADVLPKNITLLISNQHNIEEEIKDADAVIGAVLIPGAKAPKLITEEMIKKMKPNSVIVDVAIDQGGCIETSRPTSHSDPVFKLHNVLHYCVTNMPGAFARTSTFALTNATLPYGLEIANKGYKKAIKENKALAKGLNVIDGKITYQPVAKAFKLKYYPVEEVNG</sequence>
<dbReference type="PIRSF" id="PIRSF000183">
    <property type="entry name" value="Alanine_dh"/>
    <property type="match status" value="1"/>
</dbReference>
<protein>
    <recommendedName>
        <fullName evidence="2 5">Alanine dehydrogenase</fullName>
        <ecNumber evidence="2 5">1.4.1.1</ecNumber>
    </recommendedName>
</protein>
<dbReference type="GO" id="GO:0000286">
    <property type="term" value="F:alanine dehydrogenase activity"/>
    <property type="evidence" value="ECO:0007669"/>
    <property type="project" value="UniProtKB-UniRule"/>
</dbReference>
<keyword evidence="3 5" id="KW-0560">Oxidoreductase</keyword>
<evidence type="ECO:0000256" key="9">
    <source>
        <dbReference type="PIRSR" id="PIRSR000183-4"/>
    </source>
</evidence>
<comment type="caution">
    <text evidence="12">The sequence shown here is derived from an EMBL/GenBank/DDBJ whole genome shotgun (WGS) entry which is preliminary data.</text>
</comment>
<feature type="active site" description="Proton donor/acceptor" evidence="6">
    <location>
        <position position="96"/>
    </location>
</feature>
<evidence type="ECO:0000256" key="6">
    <source>
        <dbReference type="PIRSR" id="PIRSR000183-1"/>
    </source>
</evidence>
<dbReference type="STRING" id="1805029.AUK42_06535"/>
<organism evidence="12 13">
    <name type="scientific">Candidatus Infernicultor aquiphilus</name>
    <dbReference type="NCBI Taxonomy" id="1805029"/>
    <lineage>
        <taxon>Bacteria</taxon>
        <taxon>Pseudomonadati</taxon>
        <taxon>Atribacterota</taxon>
        <taxon>Candidatus Phoenicimicrobiia</taxon>
        <taxon>Candidatus Pheonicimicrobiales</taxon>
        <taxon>Candidatus Phoenicimicrobiaceae</taxon>
        <taxon>Candidatus Infernicultor</taxon>
    </lineage>
</organism>
<evidence type="ECO:0000256" key="5">
    <source>
        <dbReference type="PIRNR" id="PIRNR000183"/>
    </source>
</evidence>
<evidence type="ECO:0000256" key="3">
    <source>
        <dbReference type="ARBA" id="ARBA00023002"/>
    </source>
</evidence>
<evidence type="ECO:0000256" key="1">
    <source>
        <dbReference type="ARBA" id="ARBA00005689"/>
    </source>
</evidence>
<feature type="binding site" evidence="8">
    <location>
        <begin position="298"/>
        <end position="301"/>
    </location>
    <ligand>
        <name>NAD(+)</name>
        <dbReference type="ChEBI" id="CHEBI:57540"/>
    </ligand>
</feature>
<dbReference type="Pfam" id="PF01262">
    <property type="entry name" value="AlaDh_PNT_C"/>
    <property type="match status" value="1"/>
</dbReference>
<dbReference type="SUPFAM" id="SSF51735">
    <property type="entry name" value="NAD(P)-binding Rossmann-fold domains"/>
    <property type="match status" value="1"/>
</dbReference>
<dbReference type="Proteomes" id="UP000182763">
    <property type="component" value="Unassembled WGS sequence"/>
</dbReference>
<evidence type="ECO:0000256" key="4">
    <source>
        <dbReference type="ARBA" id="ARBA00023027"/>
    </source>
</evidence>
<dbReference type="Gene3D" id="3.40.50.720">
    <property type="entry name" value="NAD(P)-binding Rossmann-like Domain"/>
    <property type="match status" value="2"/>
</dbReference>
<feature type="binding site" evidence="7">
    <location>
        <position position="15"/>
    </location>
    <ligand>
        <name>substrate</name>
    </ligand>
</feature>
<keyword evidence="4 5" id="KW-0520">NAD</keyword>
<keyword evidence="9" id="KW-0479">Metal-binding</keyword>
<evidence type="ECO:0000256" key="8">
    <source>
        <dbReference type="PIRSR" id="PIRSR000183-3"/>
    </source>
</evidence>
<dbReference type="SUPFAM" id="SSF52283">
    <property type="entry name" value="Formate/glycerate dehydrogenase catalytic domain-like"/>
    <property type="match status" value="1"/>
</dbReference>
<dbReference type="FunFam" id="3.40.50.720:FF:000049">
    <property type="entry name" value="Alanine dehydrogenase"/>
    <property type="match status" value="1"/>
</dbReference>
<dbReference type="InterPro" id="IPR008143">
    <property type="entry name" value="Ala_DH/PNT_CS2"/>
</dbReference>
<comment type="catalytic activity">
    <reaction evidence="5">
        <text>L-alanine + NAD(+) + H2O = pyruvate + NH4(+) + NADH + H(+)</text>
        <dbReference type="Rhea" id="RHEA:18405"/>
        <dbReference type="ChEBI" id="CHEBI:15361"/>
        <dbReference type="ChEBI" id="CHEBI:15377"/>
        <dbReference type="ChEBI" id="CHEBI:15378"/>
        <dbReference type="ChEBI" id="CHEBI:28938"/>
        <dbReference type="ChEBI" id="CHEBI:57540"/>
        <dbReference type="ChEBI" id="CHEBI:57945"/>
        <dbReference type="ChEBI" id="CHEBI:57972"/>
        <dbReference type="EC" id="1.4.1.1"/>
    </reaction>
</comment>
<proteinExistence type="inferred from homology"/>
<feature type="domain" description="Alanine dehydrogenase/pyridine nucleotide transhydrogenase NAD(H)-binding" evidence="10">
    <location>
        <begin position="149"/>
        <end position="297"/>
    </location>
</feature>
<feature type="domain" description="Alanine dehydrogenase/pyridine nucleotide transhydrogenase N-terminal" evidence="11">
    <location>
        <begin position="4"/>
        <end position="137"/>
    </location>
</feature>
<feature type="binding site" evidence="9">
    <location>
        <position position="323"/>
    </location>
    <ligand>
        <name>Mg(2+)</name>
        <dbReference type="ChEBI" id="CHEBI:18420"/>
    </ligand>
</feature>
<dbReference type="EMBL" id="MNYY01000128">
    <property type="protein sequence ID" value="OIP68038.1"/>
    <property type="molecule type" value="Genomic_DNA"/>
</dbReference>
<dbReference type="SMART" id="SM01002">
    <property type="entry name" value="AlaDh_PNT_C"/>
    <property type="match status" value="1"/>
</dbReference>
<evidence type="ECO:0000313" key="12">
    <source>
        <dbReference type="EMBL" id="OIP68038.1"/>
    </source>
</evidence>
<dbReference type="GO" id="GO:0042853">
    <property type="term" value="P:L-alanine catabolic process"/>
    <property type="evidence" value="ECO:0007669"/>
    <property type="project" value="InterPro"/>
</dbReference>
<name>A0A1J5GJG4_9BACT</name>
<dbReference type="GO" id="GO:0046872">
    <property type="term" value="F:metal ion binding"/>
    <property type="evidence" value="ECO:0007669"/>
    <property type="project" value="UniProtKB-KW"/>
</dbReference>
<feature type="binding site" evidence="8">
    <location>
        <position position="220"/>
    </location>
    <ligand>
        <name>NAD(+)</name>
        <dbReference type="ChEBI" id="CHEBI:57540"/>
    </ligand>
</feature>
<dbReference type="CDD" id="cd05305">
    <property type="entry name" value="L-AlaDH"/>
    <property type="match status" value="1"/>
</dbReference>
<comment type="cofactor">
    <cofactor evidence="9">
        <name>Mg(2+)</name>
        <dbReference type="ChEBI" id="CHEBI:18420"/>
    </cofactor>
    <text evidence="9">Binds 1 Mg(2+) ion per subunit.</text>
</comment>
<feature type="binding site" evidence="8">
    <location>
        <position position="134"/>
    </location>
    <ligand>
        <name>NAD(+)</name>
        <dbReference type="ChEBI" id="CHEBI:57540"/>
    </ligand>
</feature>
<keyword evidence="8" id="KW-0547">Nucleotide-binding</keyword>
<evidence type="ECO:0000259" key="10">
    <source>
        <dbReference type="SMART" id="SM01002"/>
    </source>
</evidence>
<dbReference type="Pfam" id="PF05222">
    <property type="entry name" value="AlaDh_PNT_N"/>
    <property type="match status" value="1"/>
</dbReference>
<dbReference type="PROSITE" id="PS00837">
    <property type="entry name" value="ALADH_PNT_2"/>
    <property type="match status" value="1"/>
</dbReference>
<feature type="active site" description="Proton donor/acceptor" evidence="6">
    <location>
        <position position="270"/>
    </location>
</feature>
<dbReference type="InterPro" id="IPR036291">
    <property type="entry name" value="NAD(P)-bd_dom_sf"/>
</dbReference>
<feature type="binding site" evidence="8">
    <location>
        <position position="279"/>
    </location>
    <ligand>
        <name>NAD(+)</name>
        <dbReference type="ChEBI" id="CHEBI:57540"/>
    </ligand>
</feature>